<name>A0A923S9Q3_9BURK</name>
<comment type="caution">
    <text evidence="4">The sequence shown here is derived from an EMBL/GenBank/DDBJ whole genome shotgun (WGS) entry which is preliminary data.</text>
</comment>
<dbReference type="InterPro" id="IPR025419">
    <property type="entry name" value="DUF4142"/>
</dbReference>
<feature type="region of interest" description="Disordered" evidence="1">
    <location>
        <begin position="150"/>
        <end position="170"/>
    </location>
</feature>
<proteinExistence type="predicted"/>
<evidence type="ECO:0000256" key="1">
    <source>
        <dbReference type="SAM" id="MobiDB-lite"/>
    </source>
</evidence>
<protein>
    <submittedName>
        <fullName evidence="4">DUF4142 domain-containing protein</fullName>
    </submittedName>
</protein>
<reference evidence="4" key="1">
    <citation type="submission" date="2020-08" db="EMBL/GenBank/DDBJ databases">
        <title>Ramlibacter sp. USB13 16S ribosomal RNA gene genome sequencing and assembly.</title>
        <authorList>
            <person name="Kang M."/>
        </authorList>
    </citation>
    <scope>NUCLEOTIDE SEQUENCE</scope>
    <source>
        <strain evidence="4">USB13</strain>
    </source>
</reference>
<keyword evidence="2" id="KW-0732">Signal</keyword>
<evidence type="ECO:0000256" key="2">
    <source>
        <dbReference type="SAM" id="SignalP"/>
    </source>
</evidence>
<accession>A0A923S9Q3</accession>
<dbReference type="PANTHER" id="PTHR38593:SF1">
    <property type="entry name" value="BLR2558 PROTEIN"/>
    <property type="match status" value="1"/>
</dbReference>
<dbReference type="RefSeq" id="WP_187074726.1">
    <property type="nucleotide sequence ID" value="NZ_JACORT010000001.1"/>
</dbReference>
<feature type="chain" id="PRO_5037978665" evidence="2">
    <location>
        <begin position="19"/>
        <end position="170"/>
    </location>
</feature>
<organism evidence="4 5">
    <name type="scientific">Ramlibacter cellulosilyticus</name>
    <dbReference type="NCBI Taxonomy" id="2764187"/>
    <lineage>
        <taxon>Bacteria</taxon>
        <taxon>Pseudomonadati</taxon>
        <taxon>Pseudomonadota</taxon>
        <taxon>Betaproteobacteria</taxon>
        <taxon>Burkholderiales</taxon>
        <taxon>Comamonadaceae</taxon>
        <taxon>Ramlibacter</taxon>
    </lineage>
</organism>
<evidence type="ECO:0000313" key="4">
    <source>
        <dbReference type="EMBL" id="MBC5782004.1"/>
    </source>
</evidence>
<gene>
    <name evidence="4" type="ORF">H8N03_03550</name>
</gene>
<feature type="domain" description="DUF4142" evidence="3">
    <location>
        <begin position="27"/>
        <end position="161"/>
    </location>
</feature>
<dbReference type="PANTHER" id="PTHR38593">
    <property type="entry name" value="BLR2558 PROTEIN"/>
    <property type="match status" value="1"/>
</dbReference>
<sequence>MKKTLVAILVAASSLAFAADKSGVSRTDKEFFDKAAAGGMFEVEVGKLAESKAQNADVKAFGSMLVKDHGAANDELKALAQKKNVALPTTLPKAQQKELDKLSKAKDFDKDFIKHVGLDDHKKDISLFEKTSKNSKDADVKAFASKTLPTLQQHHQKAEELSKAMKGKKA</sequence>
<dbReference type="Gene3D" id="1.20.1260.10">
    <property type="match status" value="1"/>
</dbReference>
<evidence type="ECO:0000313" key="5">
    <source>
        <dbReference type="Proteomes" id="UP000608513"/>
    </source>
</evidence>
<keyword evidence="5" id="KW-1185">Reference proteome</keyword>
<dbReference type="EMBL" id="JACORT010000001">
    <property type="protein sequence ID" value="MBC5782004.1"/>
    <property type="molecule type" value="Genomic_DNA"/>
</dbReference>
<dbReference type="InterPro" id="IPR012347">
    <property type="entry name" value="Ferritin-like"/>
</dbReference>
<dbReference type="Proteomes" id="UP000608513">
    <property type="component" value="Unassembled WGS sequence"/>
</dbReference>
<dbReference type="Pfam" id="PF13628">
    <property type="entry name" value="DUF4142"/>
    <property type="match status" value="1"/>
</dbReference>
<feature type="signal peptide" evidence="2">
    <location>
        <begin position="1"/>
        <end position="18"/>
    </location>
</feature>
<dbReference type="AlphaFoldDB" id="A0A923S9Q3"/>
<evidence type="ECO:0000259" key="3">
    <source>
        <dbReference type="Pfam" id="PF13628"/>
    </source>
</evidence>